<evidence type="ECO:0000256" key="6">
    <source>
        <dbReference type="ARBA" id="ARBA00022777"/>
    </source>
</evidence>
<keyword evidence="5" id="KW-0598">Phosphotransferase system</keyword>
<dbReference type="InterPro" id="IPR051819">
    <property type="entry name" value="PTS_sugar-specific_EIIB"/>
</dbReference>
<dbReference type="InterPro" id="IPR036095">
    <property type="entry name" value="PTS_EIIB-like_sf"/>
</dbReference>
<keyword evidence="4" id="KW-0808">Transferase</keyword>
<dbReference type="HOGENOM" id="CLU_147323_2_1_6"/>
<keyword evidence="3" id="KW-0762">Sugar transport</keyword>
<dbReference type="KEGG" id="paj:PAJ_0258"/>
<keyword evidence="1" id="KW-0813">Transport</keyword>
<dbReference type="InterPro" id="IPR003501">
    <property type="entry name" value="PTS_EIIB_2/3"/>
</dbReference>
<dbReference type="GO" id="GO:0016301">
    <property type="term" value="F:kinase activity"/>
    <property type="evidence" value="ECO:0007669"/>
    <property type="project" value="UniProtKB-KW"/>
</dbReference>
<gene>
    <name evidence="9" type="primary">celA</name>
    <name evidence="9" type="ordered locus">PAJ_0258</name>
</gene>
<reference evidence="10" key="1">
    <citation type="journal article" date="2012" name="Appl. Microbiol. Biotechnol.">
        <title>The complete genome sequence of Pantoea ananatis AJ13355, an organism with great biotechnological potential.</title>
        <authorList>
            <person name="Hara Y."/>
            <person name="Kadotani N."/>
            <person name="Izui H."/>
            <person name="Katashkina J.I."/>
            <person name="Kuvaeva T.M."/>
            <person name="Andreeva I.G."/>
            <person name="Golubeva L.I."/>
            <person name="Malko D.B."/>
            <person name="Makeev V.J."/>
            <person name="Mashko S.V."/>
            <person name="Kozlov Y.I."/>
        </authorList>
    </citation>
    <scope>NUCLEOTIDE SEQUENCE [LARGE SCALE GENOMIC DNA]</scope>
    <source>
        <strain evidence="10">AJ13355</strain>
    </source>
</reference>
<evidence type="ECO:0000256" key="5">
    <source>
        <dbReference type="ARBA" id="ARBA00022683"/>
    </source>
</evidence>
<evidence type="ECO:0000259" key="8">
    <source>
        <dbReference type="PROSITE" id="PS51100"/>
    </source>
</evidence>
<evidence type="ECO:0000313" key="9">
    <source>
        <dbReference type="EMBL" id="BAK10338.1"/>
    </source>
</evidence>
<evidence type="ECO:0000256" key="1">
    <source>
        <dbReference type="ARBA" id="ARBA00022448"/>
    </source>
</evidence>
<protein>
    <submittedName>
        <fullName evidence="9">Cellobiose-specific phosphotransferase enzyme IIB component CelA</fullName>
    </submittedName>
</protein>
<dbReference type="AlphaFoldDB" id="A0A0H3KXG3"/>
<evidence type="ECO:0000256" key="2">
    <source>
        <dbReference type="ARBA" id="ARBA00022553"/>
    </source>
</evidence>
<evidence type="ECO:0000256" key="4">
    <source>
        <dbReference type="ARBA" id="ARBA00022679"/>
    </source>
</evidence>
<dbReference type="CDD" id="cd05564">
    <property type="entry name" value="PTS_IIB_chitobiose_lichenan"/>
    <property type="match status" value="1"/>
</dbReference>
<keyword evidence="2" id="KW-0597">Phosphoprotein</keyword>
<feature type="domain" description="PTS EIIB type-3" evidence="8">
    <location>
        <begin position="14"/>
        <end position="115"/>
    </location>
</feature>
<dbReference type="GO" id="GO:0009401">
    <property type="term" value="P:phosphoenolpyruvate-dependent sugar phosphotransferase system"/>
    <property type="evidence" value="ECO:0007669"/>
    <property type="project" value="UniProtKB-KW"/>
</dbReference>
<dbReference type="SUPFAM" id="SSF52794">
    <property type="entry name" value="PTS system IIB component-like"/>
    <property type="match status" value="1"/>
</dbReference>
<dbReference type="EMBL" id="AP012032">
    <property type="protein sequence ID" value="BAK10338.1"/>
    <property type="molecule type" value="Genomic_DNA"/>
</dbReference>
<proteinExistence type="predicted"/>
<keyword evidence="6" id="KW-0418">Kinase</keyword>
<dbReference type="PROSITE" id="PS51100">
    <property type="entry name" value="PTS_EIIB_TYPE_3"/>
    <property type="match status" value="1"/>
</dbReference>
<dbReference type="GO" id="GO:0008982">
    <property type="term" value="F:protein-N(PI)-phosphohistidine-sugar phosphotransferase activity"/>
    <property type="evidence" value="ECO:0007669"/>
    <property type="project" value="InterPro"/>
</dbReference>
<dbReference type="eggNOG" id="COG1440">
    <property type="taxonomic scope" value="Bacteria"/>
</dbReference>
<dbReference type="Gene3D" id="3.40.50.2300">
    <property type="match status" value="1"/>
</dbReference>
<evidence type="ECO:0000256" key="3">
    <source>
        <dbReference type="ARBA" id="ARBA00022597"/>
    </source>
</evidence>
<dbReference type="PANTHER" id="PTHR34581">
    <property type="entry name" value="PTS SYSTEM N,N'-DIACETYLCHITOBIOSE-SPECIFIC EIIB COMPONENT"/>
    <property type="match status" value="1"/>
</dbReference>
<dbReference type="Pfam" id="PF02302">
    <property type="entry name" value="PTS_IIB"/>
    <property type="match status" value="1"/>
</dbReference>
<dbReference type="PANTHER" id="PTHR34581:SF2">
    <property type="entry name" value="PTS SYSTEM N,N'-DIACETYLCHITOBIOSE-SPECIFIC EIIB COMPONENT"/>
    <property type="match status" value="1"/>
</dbReference>
<evidence type="ECO:0000256" key="7">
    <source>
        <dbReference type="PROSITE-ProRule" id="PRU00423"/>
    </source>
</evidence>
<name>A0A0H3KXG3_PANAA</name>
<dbReference type="InterPro" id="IPR013012">
    <property type="entry name" value="PTS_EIIB_3"/>
</dbReference>
<organism evidence="9 10">
    <name type="scientific">Pantoea ananatis (strain AJ13355)</name>
    <dbReference type="NCBI Taxonomy" id="932677"/>
    <lineage>
        <taxon>Bacteria</taxon>
        <taxon>Pseudomonadati</taxon>
        <taxon>Pseudomonadota</taxon>
        <taxon>Gammaproteobacteria</taxon>
        <taxon>Enterobacterales</taxon>
        <taxon>Erwiniaceae</taxon>
        <taxon>Pantoea</taxon>
    </lineage>
</organism>
<evidence type="ECO:0000313" key="10">
    <source>
        <dbReference type="Proteomes" id="UP000006690"/>
    </source>
</evidence>
<dbReference type="PATRIC" id="fig|932677.3.peg.288"/>
<accession>A0A0H3KXG3</accession>
<dbReference type="Proteomes" id="UP000006690">
    <property type="component" value="Chromosome"/>
</dbReference>
<sequence length="115" mass="12727">MYSLIIHHTEELTMPKILLCCAAGMSTSMVVQKMEKAAKEQGIAVEIKAVGIEEFTDLIADYDCCLLGPQIKYKLADFEPVAQQHSKPIAVINSMDYGMMKGEKILSDALKLIHP</sequence>
<feature type="modified residue" description="Phosphocysteine; by EIIA" evidence="7">
    <location>
        <position position="21"/>
    </location>
</feature>